<dbReference type="AlphaFoldDB" id="A0AAN6F7M4"/>
<protein>
    <submittedName>
        <fullName evidence="1">Uncharacterized protein</fullName>
    </submittedName>
</protein>
<evidence type="ECO:0000313" key="2">
    <source>
        <dbReference type="Proteomes" id="UP001168146"/>
    </source>
</evidence>
<accession>A0AAN6F7M4</accession>
<evidence type="ECO:0000313" key="1">
    <source>
        <dbReference type="EMBL" id="KAK0303172.1"/>
    </source>
</evidence>
<gene>
    <name evidence="1" type="ORF">LTR82_017646</name>
</gene>
<organism evidence="1 2">
    <name type="scientific">Friedmanniomyces endolithicus</name>
    <dbReference type="NCBI Taxonomy" id="329885"/>
    <lineage>
        <taxon>Eukaryota</taxon>
        <taxon>Fungi</taxon>
        <taxon>Dikarya</taxon>
        <taxon>Ascomycota</taxon>
        <taxon>Pezizomycotina</taxon>
        <taxon>Dothideomycetes</taxon>
        <taxon>Dothideomycetidae</taxon>
        <taxon>Mycosphaerellales</taxon>
        <taxon>Teratosphaeriaceae</taxon>
        <taxon>Friedmanniomyces</taxon>
    </lineage>
</organism>
<name>A0AAN6F7M4_9PEZI</name>
<dbReference type="EMBL" id="JASUXU010000157">
    <property type="protein sequence ID" value="KAK0303172.1"/>
    <property type="molecule type" value="Genomic_DNA"/>
</dbReference>
<comment type="caution">
    <text evidence="1">The sequence shown here is derived from an EMBL/GenBank/DDBJ whole genome shotgun (WGS) entry which is preliminary data.</text>
</comment>
<proteinExistence type="predicted"/>
<dbReference type="Proteomes" id="UP001168146">
    <property type="component" value="Unassembled WGS sequence"/>
</dbReference>
<reference evidence="1" key="1">
    <citation type="submission" date="2021-12" db="EMBL/GenBank/DDBJ databases">
        <title>Black yeast isolated from Biological Soil Crust.</title>
        <authorList>
            <person name="Kurbessoian T."/>
        </authorList>
    </citation>
    <scope>NUCLEOTIDE SEQUENCE</scope>
    <source>
        <strain evidence="1">CCFEE 5208</strain>
    </source>
</reference>
<sequence>MEEHVHWYGLDDGLVHFRPSKEVWNSSCSRTWNLVLDAQTTRWRSTKDAGSQILIGLASAPSKALASISSPVADAGSIHIISPPSSPTRSSEVGAPAVRELEIEIPGLQFGFVLQAEHSELRSKQSPKMIVDRDQSWGSLTLIDKLEISAAESQYEKAYVAGLKDSALQLQVSTIAYGLAKRDGLQRDLDTHPDLCLKHVNLINEMLSRTVFPGASPQLGCATALWSIKHWPRVSPTFFLEQLNRSNRPSLSESWKGAKYGLALIALQRAKRLVDVHRAGSETDLINEIRNTDHVNGKPHDYPDSLLLEAESGIMIREIQ</sequence>